<evidence type="ECO:0000313" key="1">
    <source>
        <dbReference type="EMBL" id="TDE14369.1"/>
    </source>
</evidence>
<reference evidence="1 2" key="1">
    <citation type="submission" date="2019-03" db="EMBL/GenBank/DDBJ databases">
        <title>Draft genome sequences of novel Actinobacteria.</title>
        <authorList>
            <person name="Sahin N."/>
            <person name="Ay H."/>
            <person name="Saygin H."/>
        </authorList>
    </citation>
    <scope>NUCLEOTIDE SEQUENCE [LARGE SCALE GENOMIC DNA]</scope>
    <source>
        <strain evidence="1 2">5K138</strain>
    </source>
</reference>
<organism evidence="1 2">
    <name type="scientific">Jiangella asiatica</name>
    <dbReference type="NCBI Taxonomy" id="2530372"/>
    <lineage>
        <taxon>Bacteria</taxon>
        <taxon>Bacillati</taxon>
        <taxon>Actinomycetota</taxon>
        <taxon>Actinomycetes</taxon>
        <taxon>Jiangellales</taxon>
        <taxon>Jiangellaceae</taxon>
        <taxon>Jiangella</taxon>
    </lineage>
</organism>
<evidence type="ECO:0008006" key="3">
    <source>
        <dbReference type="Google" id="ProtNLM"/>
    </source>
</evidence>
<dbReference type="RefSeq" id="WP_131891654.1">
    <property type="nucleotide sequence ID" value="NZ_SMKZ01000003.1"/>
</dbReference>
<gene>
    <name evidence="1" type="ORF">E1269_04225</name>
</gene>
<dbReference type="PIRSF" id="PIRSF015736">
    <property type="entry name" value="MI"/>
    <property type="match status" value="1"/>
</dbReference>
<dbReference type="Gene3D" id="3.40.50.12500">
    <property type="match status" value="1"/>
</dbReference>
<dbReference type="Proteomes" id="UP000294739">
    <property type="component" value="Unassembled WGS sequence"/>
</dbReference>
<protein>
    <recommendedName>
        <fullName evidence="3">Arylmalonate decarboxylase</fullName>
    </recommendedName>
</protein>
<dbReference type="InParanoid" id="A0A4R5DK28"/>
<accession>A0A4R5DK28</accession>
<dbReference type="InterPro" id="IPR026286">
    <property type="entry name" value="MaiA/AMDase"/>
</dbReference>
<dbReference type="OrthoDB" id="4537983at2"/>
<dbReference type="PANTHER" id="PTHR40267:SF1">
    <property type="entry name" value="BLR3294 PROTEIN"/>
    <property type="match status" value="1"/>
</dbReference>
<proteinExistence type="predicted"/>
<dbReference type="AlphaFoldDB" id="A0A4R5DK28"/>
<keyword evidence="2" id="KW-1185">Reference proteome</keyword>
<evidence type="ECO:0000313" key="2">
    <source>
        <dbReference type="Proteomes" id="UP000294739"/>
    </source>
</evidence>
<dbReference type="InterPro" id="IPR053714">
    <property type="entry name" value="Iso_Racemase_Enz_sf"/>
</dbReference>
<name>A0A4R5DK28_9ACTN</name>
<dbReference type="PANTHER" id="PTHR40267">
    <property type="entry name" value="BLR3294 PROTEIN"/>
    <property type="match status" value="1"/>
</dbReference>
<sequence>MKLVSTRHGAYGWRARIGLILPADNVVMEPELNALVLPGVSFHALRLTETEPERMRRQAVELASAIRELGLDAAVYACAETSFNGGDGARETLAGTIEVECGVPVVTATNALVVALAHVGARRLALATPYSARSGEILEATLNAQGYEIAASLHRDFSLESADPRVWYLTNRQPATMAYEIARSVDTAKADTVVIVSTNLATLQVVDYLEADLGKQVITTNQSIVWWCLRTLRIRQPDLGIGSLLHAAERASDRPTTTPSPR</sequence>
<comment type="caution">
    <text evidence="1">The sequence shown here is derived from an EMBL/GenBank/DDBJ whole genome shotgun (WGS) entry which is preliminary data.</text>
</comment>
<dbReference type="EMBL" id="SMKZ01000003">
    <property type="protein sequence ID" value="TDE14369.1"/>
    <property type="molecule type" value="Genomic_DNA"/>
</dbReference>
<dbReference type="Pfam" id="PF17645">
    <property type="entry name" value="Amdase"/>
    <property type="match status" value="1"/>
</dbReference>